<evidence type="ECO:0000259" key="3">
    <source>
        <dbReference type="Pfam" id="PF18705"/>
    </source>
</evidence>
<evidence type="ECO:0000259" key="2">
    <source>
        <dbReference type="Pfam" id="PF13786"/>
    </source>
</evidence>
<evidence type="ECO:0000313" key="5">
    <source>
        <dbReference type="Proteomes" id="UP001289615"/>
    </source>
</evidence>
<name>A0ABU5NT48_9BACI</name>
<dbReference type="Pfam" id="PF13786">
    <property type="entry name" value="DUF4179"/>
    <property type="match status" value="1"/>
</dbReference>
<keyword evidence="1" id="KW-0472">Membrane</keyword>
<dbReference type="Pfam" id="PF18705">
    <property type="entry name" value="DUF5643"/>
    <property type="match status" value="1"/>
</dbReference>
<feature type="transmembrane region" description="Helical" evidence="1">
    <location>
        <begin position="45"/>
        <end position="65"/>
    </location>
</feature>
<keyword evidence="5" id="KW-1185">Reference proteome</keyword>
<sequence length="433" mass="48881">MRDRFDYDKFAQELTQIKVPQEQLVNARLKSMNRYHSEKRIRQRIWQSLAIVTILIVVLVTSIRVSPALANSLAKIPIFAPIVHMINDDKGVQDIVNNQYYEELGVSQSKNELTFTLQGVIADETGMILPYTLTAPFDIQQLDIKNIHLKLNGEIIPVGLGYGWYHGEETKVIEENFQVTFNEPINYQGAQFELVIQVNDQQQTTFSIPFSVKKPIAKAKVYVVNKELSFEGQHITVKSVSISPLRTGITMALNPHNTMRILGFEDIRMLDERGEAWTTIQNGLTATGTLLDGEATFYLQSNYFREPKQLSLAIGKVVALPVGQDYIEVDFNKNKVLAKPPLAGLAIQVNDQMVTLHAPKHSQDKLSAFLGRAVDAQGTEFYSNGSSHSGPKEDQIVQNESYDLKGIVNPVRIYFNYYENYLEGTEIIDLPLN</sequence>
<dbReference type="RefSeq" id="WP_322612117.1">
    <property type="nucleotide sequence ID" value="NZ_JAXLNX010000030.1"/>
</dbReference>
<accession>A0ABU5NT48</accession>
<keyword evidence="1" id="KW-0812">Transmembrane</keyword>
<dbReference type="InterPro" id="IPR025436">
    <property type="entry name" value="DUF4179"/>
</dbReference>
<comment type="caution">
    <text evidence="4">The sequence shown here is derived from an EMBL/GenBank/DDBJ whole genome shotgun (WGS) entry which is preliminary data.</text>
</comment>
<feature type="domain" description="DUF4179" evidence="2">
    <location>
        <begin position="42"/>
        <end position="133"/>
    </location>
</feature>
<proteinExistence type="predicted"/>
<evidence type="ECO:0000313" key="4">
    <source>
        <dbReference type="EMBL" id="MEA0979243.1"/>
    </source>
</evidence>
<dbReference type="InterPro" id="IPR040680">
    <property type="entry name" value="DUF5643"/>
</dbReference>
<gene>
    <name evidence="4" type="ORF">U6C28_23475</name>
</gene>
<dbReference type="Gene3D" id="2.60.40.1630">
    <property type="entry name" value="bacillus anthracis domain"/>
    <property type="match status" value="1"/>
</dbReference>
<dbReference type="EMBL" id="JAXUIA010000029">
    <property type="protein sequence ID" value="MEA0979243.1"/>
    <property type="molecule type" value="Genomic_DNA"/>
</dbReference>
<evidence type="ECO:0000256" key="1">
    <source>
        <dbReference type="SAM" id="Phobius"/>
    </source>
</evidence>
<dbReference type="Proteomes" id="UP001289615">
    <property type="component" value="Unassembled WGS sequence"/>
</dbReference>
<reference evidence="4 5" key="1">
    <citation type="submission" date="2023-12" db="EMBL/GenBank/DDBJ databases">
        <title>Genome comparison identifies genes involved in endophytic behavior of Lysinibacillus irui and provides insights into its role as a plant-growth promoting bacterium.</title>
        <authorList>
            <person name="Hilario S."/>
            <person name="Matos I."/>
            <person name="Goncalves M.F.M."/>
            <person name="Pardo C.A."/>
            <person name="Santos M.J."/>
        </authorList>
    </citation>
    <scope>NUCLEOTIDE SEQUENCE [LARGE SCALE GENOMIC DNA]</scope>
    <source>
        <strain evidence="4 5">B3</strain>
    </source>
</reference>
<feature type="domain" description="DUF5643" evidence="3">
    <location>
        <begin position="220"/>
        <end position="331"/>
    </location>
</feature>
<organism evidence="4 5">
    <name type="scientific">Lysinibacillus irui</name>
    <dbReference type="NCBI Taxonomy" id="2998077"/>
    <lineage>
        <taxon>Bacteria</taxon>
        <taxon>Bacillati</taxon>
        <taxon>Bacillota</taxon>
        <taxon>Bacilli</taxon>
        <taxon>Bacillales</taxon>
        <taxon>Bacillaceae</taxon>
        <taxon>Lysinibacillus</taxon>
    </lineage>
</organism>
<keyword evidence="1" id="KW-1133">Transmembrane helix</keyword>
<protein>
    <submittedName>
        <fullName evidence="4">DUF4179 domain-containing protein</fullName>
    </submittedName>
</protein>